<gene>
    <name evidence="2" type="ORF">SAMN06295987_101834</name>
</gene>
<evidence type="ECO:0000259" key="1">
    <source>
        <dbReference type="Pfam" id="PF13400"/>
    </source>
</evidence>
<evidence type="ECO:0000313" key="3">
    <source>
        <dbReference type="Proteomes" id="UP000190989"/>
    </source>
</evidence>
<name>A0A1U6GYS3_9SPHN</name>
<proteinExistence type="predicted"/>
<dbReference type="InterPro" id="IPR028087">
    <property type="entry name" value="Tad_N"/>
</dbReference>
<dbReference type="Proteomes" id="UP000190989">
    <property type="component" value="Unassembled WGS sequence"/>
</dbReference>
<accession>A0A1U6GYS3</accession>
<dbReference type="EMBL" id="FVZE01000001">
    <property type="protein sequence ID" value="SLJ88635.1"/>
    <property type="molecule type" value="Genomic_DNA"/>
</dbReference>
<dbReference type="AlphaFoldDB" id="A0A1U6GYS3"/>
<dbReference type="STRING" id="428990.SAMN06295987_101834"/>
<keyword evidence="3" id="KW-1185">Reference proteome</keyword>
<evidence type="ECO:0000313" key="2">
    <source>
        <dbReference type="EMBL" id="SLJ88635.1"/>
    </source>
</evidence>
<dbReference type="Pfam" id="PF13400">
    <property type="entry name" value="Tad"/>
    <property type="match status" value="1"/>
</dbReference>
<organism evidence="2 3">
    <name type="scientific">Novosphingobium mathurense</name>
    <dbReference type="NCBI Taxonomy" id="428990"/>
    <lineage>
        <taxon>Bacteria</taxon>
        <taxon>Pseudomonadati</taxon>
        <taxon>Pseudomonadota</taxon>
        <taxon>Alphaproteobacteria</taxon>
        <taxon>Sphingomonadales</taxon>
        <taxon>Sphingomonadaceae</taxon>
        <taxon>Novosphingobium</taxon>
    </lineage>
</organism>
<sequence>MFRRIRSLMKGLISARSGNAMMMVAIGMPALIGAMGYGVDTAQWYMWQRELQHSVDQAAIGGAWALAYSDDADYETRAKQEFNANQKITASFASAPTITLANFDGGVANSVLVTATATKKLPFTGLLLNQSATVMARAQARFKEGNKFHACLITLKQDGTTFQIGGNAHVIANCGLGALSCSDDAITIDGSATVETTSIAACGTVDVPESLSGTVTENATGLSDVYSDIPIPEPDSSTKDQTKAKYCEGNGNKAIANLFPGKYTGGYIAKCATTFNSGIYFIDGGTLDLSTNATVVGKNVLFVLRKGAKIKLGGEGATGSITLTPMQAADFQSTPYAADADRLSQMLFMEDKTDETEPAAHQINGNTNLNIEGVLYLPNGDVQINGDSGTTSKLCFQISAYTLDIRGSAYLRTLCDYEDSSVLGMSTPIVRLVA</sequence>
<reference evidence="3" key="1">
    <citation type="submission" date="2017-02" db="EMBL/GenBank/DDBJ databases">
        <authorList>
            <person name="Varghese N."/>
            <person name="Submissions S."/>
        </authorList>
    </citation>
    <scope>NUCLEOTIDE SEQUENCE [LARGE SCALE GENOMIC DNA]</scope>
    <source>
        <strain evidence="3">SM117</strain>
    </source>
</reference>
<dbReference type="RefSeq" id="WP_054944478.1">
    <property type="nucleotide sequence ID" value="NZ_FVZE01000001.1"/>
</dbReference>
<protein>
    <submittedName>
        <fullName evidence="2">Putative Flp pilus-assembly TadE/G-like</fullName>
    </submittedName>
</protein>
<feature type="domain" description="Putative Flp pilus-assembly TadG-like N-terminal" evidence="1">
    <location>
        <begin position="18"/>
        <end position="65"/>
    </location>
</feature>